<dbReference type="Proteomes" id="UP000593565">
    <property type="component" value="Unassembled WGS sequence"/>
</dbReference>
<organism evidence="2 3">
    <name type="scientific">Ameiurus melas</name>
    <name type="common">Black bullhead</name>
    <name type="synonym">Silurus melas</name>
    <dbReference type="NCBI Taxonomy" id="219545"/>
    <lineage>
        <taxon>Eukaryota</taxon>
        <taxon>Metazoa</taxon>
        <taxon>Chordata</taxon>
        <taxon>Craniata</taxon>
        <taxon>Vertebrata</taxon>
        <taxon>Euteleostomi</taxon>
        <taxon>Actinopterygii</taxon>
        <taxon>Neopterygii</taxon>
        <taxon>Teleostei</taxon>
        <taxon>Ostariophysi</taxon>
        <taxon>Siluriformes</taxon>
        <taxon>Ictaluridae</taxon>
        <taxon>Ameiurus</taxon>
    </lineage>
</organism>
<comment type="caution">
    <text evidence="2">The sequence shown here is derived from an EMBL/GenBank/DDBJ whole genome shotgun (WGS) entry which is preliminary data.</text>
</comment>
<dbReference type="Gene3D" id="3.30.250.20">
    <property type="entry name" value="L1 transposable element, C-terminal domain"/>
    <property type="match status" value="1"/>
</dbReference>
<reference evidence="2 3" key="1">
    <citation type="submission" date="2020-02" db="EMBL/GenBank/DDBJ databases">
        <title>A chromosome-scale genome assembly of the black bullhead catfish (Ameiurus melas).</title>
        <authorList>
            <person name="Wen M."/>
            <person name="Zham M."/>
            <person name="Cabau C."/>
            <person name="Klopp C."/>
            <person name="Donnadieu C."/>
            <person name="Roques C."/>
            <person name="Bouchez O."/>
            <person name="Lampietro C."/>
            <person name="Jouanno E."/>
            <person name="Herpin A."/>
            <person name="Louis A."/>
            <person name="Berthelot C."/>
            <person name="Parey E."/>
            <person name="Roest-Crollius H."/>
            <person name="Braasch I."/>
            <person name="Postlethwait J."/>
            <person name="Robinson-Rechavi M."/>
            <person name="Echchiki A."/>
            <person name="Begum T."/>
            <person name="Montfort J."/>
            <person name="Schartl M."/>
            <person name="Bobe J."/>
            <person name="Guiguen Y."/>
        </authorList>
    </citation>
    <scope>NUCLEOTIDE SEQUENCE [LARGE SCALE GENOMIC DNA]</scope>
    <source>
        <strain evidence="2">M_S1</strain>
        <tissue evidence="2">Blood</tissue>
    </source>
</reference>
<evidence type="ECO:0000256" key="1">
    <source>
        <dbReference type="SAM" id="Phobius"/>
    </source>
</evidence>
<feature type="transmembrane region" description="Helical" evidence="1">
    <location>
        <begin position="20"/>
        <end position="37"/>
    </location>
</feature>
<evidence type="ECO:0000313" key="2">
    <source>
        <dbReference type="EMBL" id="KAF4073593.1"/>
    </source>
</evidence>
<keyword evidence="1" id="KW-1133">Transmembrane helix</keyword>
<dbReference type="InterPro" id="IPR042566">
    <property type="entry name" value="L1_C"/>
</dbReference>
<evidence type="ECO:0000313" key="3">
    <source>
        <dbReference type="Proteomes" id="UP000593565"/>
    </source>
</evidence>
<keyword evidence="3" id="KW-1185">Reference proteome</keyword>
<dbReference type="EMBL" id="JAAGNN010000023">
    <property type="protein sequence ID" value="KAF4073593.1"/>
    <property type="molecule type" value="Genomic_DNA"/>
</dbReference>
<accession>A0A7J5ZT56</accession>
<proteinExistence type="predicted"/>
<keyword evidence="1" id="KW-0812">Transmembrane</keyword>
<sequence length="121" mass="13328">MQHLMSLARSRSAVLLLRPLLYAVGAAATAAGVYYCFKKRGDGERTADTTLTEELQQDQGSSGLAWSRAAFNEVLRQLRDIEGVRYGILHPARLRITYNGVQKDIISAEEAGDYIKLLISG</sequence>
<gene>
    <name evidence="2" type="ORF">AMELA_G00244970</name>
</gene>
<protein>
    <submittedName>
        <fullName evidence="2">Uncharacterized protein</fullName>
    </submittedName>
</protein>
<keyword evidence="1" id="KW-0472">Membrane</keyword>
<dbReference type="AlphaFoldDB" id="A0A7J5ZT56"/>
<name>A0A7J5ZT56_AMEME</name>